<dbReference type="AlphaFoldDB" id="A0A164R506"/>
<dbReference type="PANTHER" id="PTHR15350">
    <property type="entry name" value="COP9 SIGNALOSOME COMPLEX SUBUNIT 7/DENDRITIC CELL PROTEIN GA17"/>
    <property type="match status" value="1"/>
</dbReference>
<organism evidence="5 6">
    <name type="scientific">Sistotremastrum niveocremeum HHB9708</name>
    <dbReference type="NCBI Taxonomy" id="1314777"/>
    <lineage>
        <taxon>Eukaryota</taxon>
        <taxon>Fungi</taxon>
        <taxon>Dikarya</taxon>
        <taxon>Basidiomycota</taxon>
        <taxon>Agaricomycotina</taxon>
        <taxon>Agaricomycetes</taxon>
        <taxon>Sistotremastrales</taxon>
        <taxon>Sistotremastraceae</taxon>
        <taxon>Sertulicium</taxon>
        <taxon>Sertulicium niveocremeum</taxon>
    </lineage>
</organism>
<gene>
    <name evidence="5" type="ORF">SISNIDRAFT_184335</name>
</gene>
<dbReference type="OrthoDB" id="10265275at2759"/>
<accession>A0A164R506</accession>
<feature type="domain" description="PCI" evidence="4">
    <location>
        <begin position="4"/>
        <end position="161"/>
    </location>
</feature>
<dbReference type="InterPro" id="IPR045237">
    <property type="entry name" value="COPS7/eIF3m"/>
</dbReference>
<sequence>MTDHFNAAALGKLEPFLLMVKSAKGAAAAKLIQDATSANGVFVFAELLDSPNIQELSSNEKYASFLSLLKLFSYGTYEDYKQHQSTFPPLTPAQVTKLKQLSLATFAKSSRTLSYPALLNSLSISSVRELEDLIIDSIYLDIVHGKLNQQQSVFEVEWLMGRDLRPGEIDDLLAALKGWAQTTSGVIQALDQKIESVRQEEVRKGKENKEHEKILQNTIQEVVNANRQKGQQSGGGGGGSEQVTQTPRSGRILRNTGGYNNREEEDVMEVDEPEPQSKQSTLDGMRGKKNPRPSSDSPKTVRKRNRGF</sequence>
<evidence type="ECO:0000256" key="3">
    <source>
        <dbReference type="SAM" id="MobiDB-lite"/>
    </source>
</evidence>
<dbReference type="Proteomes" id="UP000076722">
    <property type="component" value="Unassembled WGS sequence"/>
</dbReference>
<dbReference type="SMART" id="SM00088">
    <property type="entry name" value="PINT"/>
    <property type="match status" value="1"/>
</dbReference>
<evidence type="ECO:0000313" key="5">
    <source>
        <dbReference type="EMBL" id="KZS90258.1"/>
    </source>
</evidence>
<dbReference type="Pfam" id="PF22061">
    <property type="entry name" value="CSN7_HB_subdom"/>
    <property type="match status" value="1"/>
</dbReference>
<protein>
    <submittedName>
        <fullName evidence="5">PCI-domain-containing protein</fullName>
    </submittedName>
</protein>
<dbReference type="Pfam" id="PF01399">
    <property type="entry name" value="PCI"/>
    <property type="match status" value="1"/>
</dbReference>
<evidence type="ECO:0000259" key="4">
    <source>
        <dbReference type="PROSITE" id="PS50250"/>
    </source>
</evidence>
<comment type="similarity">
    <text evidence="1">Belongs to the CSN7/EIF3M family. CSN7 subfamily.</text>
</comment>
<dbReference type="STRING" id="1314777.A0A164R506"/>
<feature type="region of interest" description="Disordered" evidence="3">
    <location>
        <begin position="228"/>
        <end position="308"/>
    </location>
</feature>
<feature type="compositionally biased region" description="Acidic residues" evidence="3">
    <location>
        <begin position="263"/>
        <end position="274"/>
    </location>
</feature>
<dbReference type="InterPro" id="IPR000717">
    <property type="entry name" value="PCI_dom"/>
</dbReference>
<evidence type="ECO:0000256" key="2">
    <source>
        <dbReference type="ARBA" id="ARBA00022790"/>
    </source>
</evidence>
<dbReference type="PANTHER" id="PTHR15350:SF5">
    <property type="entry name" value="COP9 SIGNALOSOME COMPLEX SUBUNIT 7"/>
    <property type="match status" value="1"/>
</dbReference>
<dbReference type="EMBL" id="KV419422">
    <property type="protein sequence ID" value="KZS90258.1"/>
    <property type="molecule type" value="Genomic_DNA"/>
</dbReference>
<keyword evidence="6" id="KW-1185">Reference proteome</keyword>
<evidence type="ECO:0000313" key="6">
    <source>
        <dbReference type="Proteomes" id="UP000076722"/>
    </source>
</evidence>
<dbReference type="GO" id="GO:0008180">
    <property type="term" value="C:COP9 signalosome"/>
    <property type="evidence" value="ECO:0007669"/>
    <property type="project" value="UniProtKB-KW"/>
</dbReference>
<dbReference type="PROSITE" id="PS50250">
    <property type="entry name" value="PCI"/>
    <property type="match status" value="1"/>
</dbReference>
<keyword evidence="2" id="KW-0736">Signalosome</keyword>
<name>A0A164R506_9AGAM</name>
<reference evidence="5 6" key="1">
    <citation type="journal article" date="2016" name="Mol. Biol. Evol.">
        <title>Comparative Genomics of Early-Diverging Mushroom-Forming Fungi Provides Insights into the Origins of Lignocellulose Decay Capabilities.</title>
        <authorList>
            <person name="Nagy L.G."/>
            <person name="Riley R."/>
            <person name="Tritt A."/>
            <person name="Adam C."/>
            <person name="Daum C."/>
            <person name="Floudas D."/>
            <person name="Sun H."/>
            <person name="Yadav J.S."/>
            <person name="Pangilinan J."/>
            <person name="Larsson K.H."/>
            <person name="Matsuura K."/>
            <person name="Barry K."/>
            <person name="Labutti K."/>
            <person name="Kuo R."/>
            <person name="Ohm R.A."/>
            <person name="Bhattacharya S.S."/>
            <person name="Shirouzu T."/>
            <person name="Yoshinaga Y."/>
            <person name="Martin F.M."/>
            <person name="Grigoriev I.V."/>
            <person name="Hibbett D.S."/>
        </authorList>
    </citation>
    <scope>NUCLEOTIDE SEQUENCE [LARGE SCALE GENOMIC DNA]</scope>
    <source>
        <strain evidence="5 6">HHB9708</strain>
    </source>
</reference>
<proteinExistence type="inferred from homology"/>
<evidence type="ECO:0000256" key="1">
    <source>
        <dbReference type="ARBA" id="ARBA00008482"/>
    </source>
</evidence>